<dbReference type="PANTHER" id="PTHR40279:SF3">
    <property type="entry name" value="4-AMINOBENZOATE SYNTHASE"/>
    <property type="match status" value="1"/>
</dbReference>
<reference evidence="2 3" key="1">
    <citation type="submission" date="2021-08" db="EMBL/GenBank/DDBJ databases">
        <title>Complete genome sequence of Leptospira kobayashii strain E30.</title>
        <authorList>
            <person name="Nakao R."/>
            <person name="Nakamura S."/>
            <person name="Masuzawa T."/>
            <person name="Koizumi N."/>
        </authorList>
    </citation>
    <scope>NUCLEOTIDE SEQUENCE [LARGE SCALE GENOMIC DNA]</scope>
    <source>
        <strain evidence="2 3">E30</strain>
    </source>
</reference>
<keyword evidence="1" id="KW-0560">Oxidoreductase</keyword>
<proteinExistence type="predicted"/>
<dbReference type="Gene3D" id="1.20.910.10">
    <property type="entry name" value="Heme oxygenase-like"/>
    <property type="match status" value="1"/>
</dbReference>
<evidence type="ECO:0000256" key="1">
    <source>
        <dbReference type="ARBA" id="ARBA00023002"/>
    </source>
</evidence>
<name>A0ABM7UJ21_9LEPT</name>
<gene>
    <name evidence="2" type="ORF">LPTSP3_g17180</name>
</gene>
<dbReference type="Pfam" id="PF14518">
    <property type="entry name" value="Haem_oxygenas_2"/>
    <property type="match status" value="1"/>
</dbReference>
<protein>
    <recommendedName>
        <fullName evidence="4">Iron-containing redox enzyme family protein</fullName>
    </recommendedName>
</protein>
<organism evidence="2 3">
    <name type="scientific">Leptospira kobayashii</name>
    <dbReference type="NCBI Taxonomy" id="1917830"/>
    <lineage>
        <taxon>Bacteria</taxon>
        <taxon>Pseudomonadati</taxon>
        <taxon>Spirochaetota</taxon>
        <taxon>Spirochaetia</taxon>
        <taxon>Leptospirales</taxon>
        <taxon>Leptospiraceae</taxon>
        <taxon>Leptospira</taxon>
    </lineage>
</organism>
<dbReference type="InterPro" id="IPR016084">
    <property type="entry name" value="Haem_Oase-like_multi-hlx"/>
</dbReference>
<evidence type="ECO:0008006" key="4">
    <source>
        <dbReference type="Google" id="ProtNLM"/>
    </source>
</evidence>
<dbReference type="EMBL" id="AP025028">
    <property type="protein sequence ID" value="BDA78788.1"/>
    <property type="molecule type" value="Genomic_DNA"/>
</dbReference>
<sequence length="232" mass="26672">MIPGMNPFEEKLKSDVQNHPVLKNPWLLGRKKEINFEDLILWLSQEYFVSIGFVDWFLLVAAKTRNQKAKIVLVENIWEELGEGKLEDTHVSILETFLTKLGFDLQTNTILSETKEYLSDMSAIIQKGFFYGLGALGPANEYLLKLEYSLVSDAYQVLKEKRNLPEGKFFTVNLDADEGHSKRMFDLIGETALTEREKEEVEQGNLLALNAREKFYIGLERISPSRKLIFST</sequence>
<keyword evidence="3" id="KW-1185">Reference proteome</keyword>
<dbReference type="PANTHER" id="PTHR40279">
    <property type="entry name" value="PQQC-LIKE PROTEIN"/>
    <property type="match status" value="1"/>
</dbReference>
<accession>A0ABM7UJ21</accession>
<dbReference type="SUPFAM" id="SSF48613">
    <property type="entry name" value="Heme oxygenase-like"/>
    <property type="match status" value="1"/>
</dbReference>
<dbReference type="SMART" id="SM01236">
    <property type="entry name" value="Haem_oxygenase_2"/>
    <property type="match status" value="1"/>
</dbReference>
<dbReference type="Proteomes" id="UP000245263">
    <property type="component" value="Chromosome 1"/>
</dbReference>
<evidence type="ECO:0000313" key="2">
    <source>
        <dbReference type="EMBL" id="BDA78788.1"/>
    </source>
</evidence>
<dbReference type="InterPro" id="IPR039068">
    <property type="entry name" value="PqqC-like"/>
</dbReference>
<evidence type="ECO:0000313" key="3">
    <source>
        <dbReference type="Proteomes" id="UP000245263"/>
    </source>
</evidence>